<gene>
    <name evidence="2" type="ORF">MmonteBS_37710</name>
    <name evidence="3" type="ORF">NJB18185_47890</name>
</gene>
<evidence type="ECO:0000313" key="3">
    <source>
        <dbReference type="EMBL" id="GKU75018.1"/>
    </source>
</evidence>
<evidence type="ECO:0000313" key="2">
    <source>
        <dbReference type="EMBL" id="GBG39399.1"/>
    </source>
</evidence>
<accession>A0AA37PRB8</accession>
<feature type="transmembrane region" description="Helical" evidence="1">
    <location>
        <begin position="22"/>
        <end position="42"/>
    </location>
</feature>
<organism evidence="3 5">
    <name type="scientific">Mycobacterium montefiorense</name>
    <dbReference type="NCBI Taxonomy" id="154654"/>
    <lineage>
        <taxon>Bacteria</taxon>
        <taxon>Bacillati</taxon>
        <taxon>Actinomycetota</taxon>
        <taxon>Actinomycetes</taxon>
        <taxon>Mycobacteriales</taxon>
        <taxon>Mycobacteriaceae</taxon>
        <taxon>Mycobacterium</taxon>
        <taxon>Mycobacterium simiae complex</taxon>
    </lineage>
</organism>
<reference evidence="4" key="2">
    <citation type="submission" date="2018-04" db="EMBL/GenBank/DDBJ databases">
        <title>Draft genome sequence of Mycobacterium montefiorense isolated from Japanese black salamander.</title>
        <authorList>
            <person name="Fukano H."/>
            <person name="Yoshida M."/>
            <person name="Shimizu A."/>
            <person name="Iwao H."/>
            <person name="Kurata O."/>
            <person name="Katayama Y."/>
            <person name="Omatsu T."/>
            <person name="Mizutani T."/>
            <person name="Wada S."/>
            <person name="Hoshino Y."/>
        </authorList>
    </citation>
    <scope>NUCLEOTIDE SEQUENCE [LARGE SCALE GENOMIC DNA]</scope>
    <source>
        <strain evidence="4">BS</strain>
    </source>
</reference>
<reference evidence="3" key="3">
    <citation type="journal article" date="2022" name="Microbiol. Resour. Announc.">
        <title>Draft Genome Sequences of Eight Mycobacterium montefiorense Strains Isolated from Salamanders in Captivity.</title>
        <authorList>
            <person name="Komine T."/>
            <person name="Ihara H."/>
            <person name="Fukano H."/>
            <person name="Hoshino Y."/>
            <person name="Kurata O."/>
            <person name="Wada S."/>
        </authorList>
    </citation>
    <scope>NUCLEOTIDE SEQUENCE</scope>
    <source>
        <strain evidence="3">NJB18185</strain>
    </source>
</reference>
<keyword evidence="1" id="KW-1133">Transmembrane helix</keyword>
<dbReference type="GeneID" id="97438381"/>
<proteinExistence type="predicted"/>
<keyword evidence="4" id="KW-1185">Reference proteome</keyword>
<reference evidence="2" key="1">
    <citation type="journal article" date="2018" name="Genome Announc.">
        <title>Draft Genome Sequence of Mycobacterium montefiorense Isolated from Japanese Black Salamander (Hynobius nigrescens).</title>
        <authorList>
            <person name="Fukano H."/>
            <person name="Yoshida M."/>
            <person name="Shimizu A."/>
            <person name="Iwao H."/>
            <person name="Katayama Y."/>
            <person name="Omatsu T."/>
            <person name="Mizutani T."/>
            <person name="Kurata O."/>
            <person name="Wada S."/>
            <person name="Hoshino Y."/>
        </authorList>
    </citation>
    <scope>NUCLEOTIDE SEQUENCE</scope>
    <source>
        <strain evidence="2">BS</strain>
    </source>
</reference>
<dbReference type="Proteomes" id="UP001139505">
    <property type="component" value="Unassembled WGS sequence"/>
</dbReference>
<keyword evidence="1" id="KW-0472">Membrane</keyword>
<evidence type="ECO:0000256" key="1">
    <source>
        <dbReference type="SAM" id="Phobius"/>
    </source>
</evidence>
<feature type="transmembrane region" description="Helical" evidence="1">
    <location>
        <begin position="74"/>
        <end position="94"/>
    </location>
</feature>
<dbReference type="AlphaFoldDB" id="A0AA37PRB8"/>
<feature type="transmembrane region" description="Helical" evidence="1">
    <location>
        <begin position="48"/>
        <end position="67"/>
    </location>
</feature>
<dbReference type="RefSeq" id="WP_108924470.1">
    <property type="nucleotide sequence ID" value="NZ_BFCH01000019.1"/>
</dbReference>
<evidence type="ECO:0000313" key="4">
    <source>
        <dbReference type="Proteomes" id="UP000245060"/>
    </source>
</evidence>
<feature type="transmembrane region" description="Helical" evidence="1">
    <location>
        <begin position="100"/>
        <end position="120"/>
    </location>
</feature>
<dbReference type="Proteomes" id="UP000245060">
    <property type="component" value="Unassembled WGS sequence"/>
</dbReference>
<dbReference type="EMBL" id="BQYH01000065">
    <property type="protein sequence ID" value="GKU75018.1"/>
    <property type="molecule type" value="Genomic_DNA"/>
</dbReference>
<reference evidence="3" key="4">
    <citation type="submission" date="2022-04" db="EMBL/GenBank/DDBJ databases">
        <authorList>
            <person name="Komine T."/>
            <person name="Fukano H."/>
            <person name="Wada S."/>
        </authorList>
    </citation>
    <scope>NUCLEOTIDE SEQUENCE</scope>
    <source>
        <strain evidence="3">NJB18185</strain>
    </source>
</reference>
<keyword evidence="1" id="KW-0812">Transmembrane</keyword>
<dbReference type="EMBL" id="BFCH01000019">
    <property type="protein sequence ID" value="GBG39399.1"/>
    <property type="molecule type" value="Genomic_DNA"/>
</dbReference>
<name>A0AA37PRB8_9MYCO</name>
<comment type="caution">
    <text evidence="3">The sequence shown here is derived from an EMBL/GenBank/DDBJ whole genome shotgun (WGS) entry which is preliminary data.</text>
</comment>
<evidence type="ECO:0000313" key="5">
    <source>
        <dbReference type="Proteomes" id="UP001139505"/>
    </source>
</evidence>
<protein>
    <submittedName>
        <fullName evidence="3">Uncharacterized protein</fullName>
    </submittedName>
</protein>
<sequence length="131" mass="13521">MSVVTGIPNRHMYDSTESLLRFAMRADGTLTGLFGLAIAVIADLNSDLEYALGALFVVYGLVVYSLTGLADLRGVGVGVIVANIVLTLGALVAVEAVPMSAAGVAATLATGVYAAGFAWLQYLGVRRLQTA</sequence>